<dbReference type="Gene3D" id="3.10.105.10">
    <property type="entry name" value="Dipeptide-binding Protein, Domain 3"/>
    <property type="match status" value="1"/>
</dbReference>
<dbReference type="SUPFAM" id="SSF53850">
    <property type="entry name" value="Periplasmic binding protein-like II"/>
    <property type="match status" value="1"/>
</dbReference>
<dbReference type="InterPro" id="IPR000914">
    <property type="entry name" value="SBP_5_dom"/>
</dbReference>
<reference evidence="5" key="1">
    <citation type="journal article" date="2014" name="Int. J. Syst. Evol. Microbiol.">
        <title>Complete genome sequence of Corynebacterium casei LMG S-19264T (=DSM 44701T), isolated from a smear-ripened cheese.</title>
        <authorList>
            <consortium name="US DOE Joint Genome Institute (JGI-PGF)"/>
            <person name="Walter F."/>
            <person name="Albersmeier A."/>
            <person name="Kalinowski J."/>
            <person name="Ruckert C."/>
        </authorList>
    </citation>
    <scope>NUCLEOTIDE SEQUENCE</scope>
    <source>
        <strain evidence="5">CGMCC 1.12919</strain>
    </source>
</reference>
<dbReference type="InterPro" id="IPR030678">
    <property type="entry name" value="Peptide/Ni-bd"/>
</dbReference>
<accession>A0A916UNQ9</accession>
<dbReference type="Pfam" id="PF00496">
    <property type="entry name" value="SBP_bac_5"/>
    <property type="match status" value="1"/>
</dbReference>
<dbReference type="GO" id="GO:0015833">
    <property type="term" value="P:peptide transport"/>
    <property type="evidence" value="ECO:0007669"/>
    <property type="project" value="TreeGrafter"/>
</dbReference>
<protein>
    <submittedName>
        <fullName evidence="5">ABC transporter substrate-binding protein</fullName>
    </submittedName>
</protein>
<evidence type="ECO:0000256" key="1">
    <source>
        <dbReference type="ARBA" id="ARBA00004418"/>
    </source>
</evidence>
<evidence type="ECO:0000313" key="6">
    <source>
        <dbReference type="Proteomes" id="UP000637002"/>
    </source>
</evidence>
<gene>
    <name evidence="5" type="ORF">GCM10010994_42310</name>
</gene>
<proteinExistence type="inferred from homology"/>
<keyword evidence="6" id="KW-1185">Reference proteome</keyword>
<dbReference type="PIRSF" id="PIRSF002741">
    <property type="entry name" value="MppA"/>
    <property type="match status" value="1"/>
</dbReference>
<evidence type="ECO:0000313" key="5">
    <source>
        <dbReference type="EMBL" id="GGC79826.1"/>
    </source>
</evidence>
<name>A0A916UNQ9_9HYPH</name>
<organism evidence="5 6">
    <name type="scientific">Chelatococcus reniformis</name>
    <dbReference type="NCBI Taxonomy" id="1494448"/>
    <lineage>
        <taxon>Bacteria</taxon>
        <taxon>Pseudomonadati</taxon>
        <taxon>Pseudomonadota</taxon>
        <taxon>Alphaproteobacteria</taxon>
        <taxon>Hyphomicrobiales</taxon>
        <taxon>Chelatococcaceae</taxon>
        <taxon>Chelatococcus</taxon>
    </lineage>
</organism>
<dbReference type="PANTHER" id="PTHR30290:SF64">
    <property type="entry name" value="ABC TRANSPORTER PERIPLASMIC BINDING PROTEIN"/>
    <property type="match status" value="1"/>
</dbReference>
<dbReference type="Gene3D" id="3.40.190.10">
    <property type="entry name" value="Periplasmic binding protein-like II"/>
    <property type="match status" value="1"/>
</dbReference>
<keyword evidence="3" id="KW-0732">Signal</keyword>
<comment type="similarity">
    <text evidence="2">Belongs to the bacterial solute-binding protein 5 family.</text>
</comment>
<evidence type="ECO:0000256" key="2">
    <source>
        <dbReference type="ARBA" id="ARBA00005695"/>
    </source>
</evidence>
<dbReference type="Proteomes" id="UP000637002">
    <property type="component" value="Unassembled WGS sequence"/>
</dbReference>
<comment type="subcellular location">
    <subcellularLocation>
        <location evidence="1">Periplasm</location>
    </subcellularLocation>
</comment>
<evidence type="ECO:0000259" key="4">
    <source>
        <dbReference type="Pfam" id="PF00496"/>
    </source>
</evidence>
<dbReference type="CDD" id="cd08497">
    <property type="entry name" value="MbnE-like"/>
    <property type="match status" value="1"/>
</dbReference>
<dbReference type="EMBL" id="BMGG01000008">
    <property type="protein sequence ID" value="GGC79826.1"/>
    <property type="molecule type" value="Genomic_DNA"/>
</dbReference>
<dbReference type="GO" id="GO:1904680">
    <property type="term" value="F:peptide transmembrane transporter activity"/>
    <property type="evidence" value="ECO:0007669"/>
    <property type="project" value="TreeGrafter"/>
</dbReference>
<dbReference type="InterPro" id="IPR039424">
    <property type="entry name" value="SBP_5"/>
</dbReference>
<dbReference type="GO" id="GO:0030288">
    <property type="term" value="C:outer membrane-bounded periplasmic space"/>
    <property type="evidence" value="ECO:0007669"/>
    <property type="project" value="TreeGrafter"/>
</dbReference>
<sequence length="645" mass="71152">MVGPGGLAPLNRRDLVSVPLTLTRRGLVAGAGAAALVGPRQLRAEAARPAPPAVDLGQPRHGLSSFGELAYPADFAHFSYVDPAAPKGGAFSAQLDNTLGNQNFDTFNTLNIYVLRGDGAAGMNLTFDSLMVRAFDEPDAVYGLVARSAALGADGLSYRFALRPEARFHDGSPLTAADVAFSITMLKAQGHPTIAQTIRGVDAAEVDGADVVVRLARGFSRDLPLVVATLPIFSSRYYAARPFDAATLETPLASGPYRLRQFEQGRFVVFERVRDYWAQDLPVNRGRSNFDEIRYEYFRDRDVAFEGFKARTFTFREEFVSRIWATGYTFPALVDGRVKRETQPDETPSGMQGWWLNSRREIFADSRVREAVGLAFDFEWTNANIMYGLYERTTSYFVGSELAASEVPGAEEEALLAPFRGRVPDAVFGEPYLPPRSDGSGQDRKLLRRADDLLRAAGCRREGSRLLLPSGQPLVIEFLESQPTLQPHTQPFIRNLGLLGIAASFRIVDAAQFQRRSEAFDYDIIVRRFGMSPTPGELLRVLFGSQAARTPGSNNISGVASPAVDAMIDAALAAASRRQLVAACRALDRLLRAGHYWVPMWHKPSYWLAYWDIYGHPPAAPRYDRGVPDTWWSKEAAARATRDGR</sequence>
<comment type="caution">
    <text evidence="5">The sequence shown here is derived from an EMBL/GenBank/DDBJ whole genome shotgun (WGS) entry which is preliminary data.</text>
</comment>
<dbReference type="AlphaFoldDB" id="A0A916UNQ9"/>
<dbReference type="PANTHER" id="PTHR30290">
    <property type="entry name" value="PERIPLASMIC BINDING COMPONENT OF ABC TRANSPORTER"/>
    <property type="match status" value="1"/>
</dbReference>
<feature type="domain" description="Solute-binding protein family 5" evidence="4">
    <location>
        <begin position="142"/>
        <end position="541"/>
    </location>
</feature>
<evidence type="ECO:0000256" key="3">
    <source>
        <dbReference type="ARBA" id="ARBA00022729"/>
    </source>
</evidence>
<reference evidence="5" key="2">
    <citation type="submission" date="2020-09" db="EMBL/GenBank/DDBJ databases">
        <authorList>
            <person name="Sun Q."/>
            <person name="Zhou Y."/>
        </authorList>
    </citation>
    <scope>NUCLEOTIDE SEQUENCE</scope>
    <source>
        <strain evidence="5">CGMCC 1.12919</strain>
    </source>
</reference>
<dbReference type="GO" id="GO:0042884">
    <property type="term" value="P:microcin transport"/>
    <property type="evidence" value="ECO:0007669"/>
    <property type="project" value="TreeGrafter"/>
</dbReference>
<dbReference type="GO" id="GO:0043190">
    <property type="term" value="C:ATP-binding cassette (ABC) transporter complex"/>
    <property type="evidence" value="ECO:0007669"/>
    <property type="project" value="InterPro"/>
</dbReference>